<dbReference type="SFLD" id="SFLDG01144">
    <property type="entry name" value="C2.B.4:_PGP_Like"/>
    <property type="match status" value="1"/>
</dbReference>
<dbReference type="NCBIfam" id="TIGR00099">
    <property type="entry name" value="Cof-subfamily"/>
    <property type="match status" value="1"/>
</dbReference>
<dbReference type="InterPro" id="IPR006379">
    <property type="entry name" value="HAD-SF_hydro_IIB"/>
</dbReference>
<dbReference type="OrthoDB" id="9781413at2"/>
<dbReference type="PROSITE" id="PS01229">
    <property type="entry name" value="COF_2"/>
    <property type="match status" value="1"/>
</dbReference>
<comment type="caution">
    <text evidence="1">The sequence shown here is derived from an EMBL/GenBank/DDBJ whole genome shotgun (WGS) entry which is preliminary data.</text>
</comment>
<dbReference type="Gene3D" id="3.40.50.1000">
    <property type="entry name" value="HAD superfamily/HAD-like"/>
    <property type="match status" value="1"/>
</dbReference>
<dbReference type="InterPro" id="IPR023214">
    <property type="entry name" value="HAD_sf"/>
</dbReference>
<dbReference type="Pfam" id="PF08282">
    <property type="entry name" value="Hydrolase_3"/>
    <property type="match status" value="1"/>
</dbReference>
<dbReference type="PATRIC" id="fig|467210.3.peg.650"/>
<dbReference type="InterPro" id="IPR036412">
    <property type="entry name" value="HAD-like_sf"/>
</dbReference>
<dbReference type="Gene3D" id="3.30.1240.10">
    <property type="match status" value="1"/>
</dbReference>
<keyword evidence="2" id="KW-1185">Reference proteome</keyword>
<gene>
    <name evidence="1" type="ORF">HMPREF1866_00659</name>
</gene>
<organism evidence="1 2">
    <name type="scientific">Lachnoanaerobaculum saburreum</name>
    <dbReference type="NCBI Taxonomy" id="467210"/>
    <lineage>
        <taxon>Bacteria</taxon>
        <taxon>Bacillati</taxon>
        <taxon>Bacillota</taxon>
        <taxon>Clostridia</taxon>
        <taxon>Lachnospirales</taxon>
        <taxon>Lachnospiraceae</taxon>
        <taxon>Lachnoanaerobaculum</taxon>
    </lineage>
</organism>
<dbReference type="SFLD" id="SFLDS00003">
    <property type="entry name" value="Haloacid_Dehalogenase"/>
    <property type="match status" value="1"/>
</dbReference>
<dbReference type="NCBIfam" id="TIGR01484">
    <property type="entry name" value="HAD-SF-IIB"/>
    <property type="match status" value="1"/>
</dbReference>
<dbReference type="AlphaFoldDB" id="A0A133ZXR5"/>
<dbReference type="SFLD" id="SFLDG01140">
    <property type="entry name" value="C2.B:_Phosphomannomutase_and_P"/>
    <property type="match status" value="1"/>
</dbReference>
<proteinExistence type="predicted"/>
<accession>A0A133ZXR5</accession>
<sequence length="281" mass="31397">MNIFEEKKIKVADAVLALDLDGTLTNSKKQVTENTKKSIDKFIDAGGTVVLASGRPTFGVMPVAKILELDKKGGYILSYNGGCFLDCKNNEQLFMKELTHEYLPILEKQANEFGINLMTYNGDKAYALDIDEQYYMLEITINHFIRVKANPLTPQITFPIIKCLMTADGNYLAKVEKEMKKYWEGKLNIVRSEPYFLEVTEVGINKASTLTGMVKKLGKSVDNLICCGDGFNDLSMIKAAGIGVAMANAQEKVREAADYITKSNDEDGIVNVIEKLFEWEK</sequence>
<evidence type="ECO:0000313" key="2">
    <source>
        <dbReference type="Proteomes" id="UP000070394"/>
    </source>
</evidence>
<dbReference type="PRINTS" id="PR00119">
    <property type="entry name" value="CATATPASE"/>
</dbReference>
<name>A0A133ZXR5_9FIRM</name>
<dbReference type="GO" id="GO:0016791">
    <property type="term" value="F:phosphatase activity"/>
    <property type="evidence" value="ECO:0007669"/>
    <property type="project" value="UniProtKB-ARBA"/>
</dbReference>
<dbReference type="RefSeq" id="WP_060930593.1">
    <property type="nucleotide sequence ID" value="NZ_KQ959779.1"/>
</dbReference>
<protein>
    <submittedName>
        <fullName evidence="1">Cof-like hydrolase</fullName>
    </submittedName>
</protein>
<reference evidence="2" key="1">
    <citation type="submission" date="2016-01" db="EMBL/GenBank/DDBJ databases">
        <authorList>
            <person name="Mitreva M."/>
            <person name="Pepin K.H."/>
            <person name="Mihindukulasuriya K.A."/>
            <person name="Fulton R."/>
            <person name="Fronick C."/>
            <person name="O'Laughlin M."/>
            <person name="Miner T."/>
            <person name="Herter B."/>
            <person name="Rosa B.A."/>
            <person name="Cordes M."/>
            <person name="Tomlinson C."/>
            <person name="Wollam A."/>
            <person name="Palsikar V.B."/>
            <person name="Mardis E.R."/>
            <person name="Wilson R.K."/>
        </authorList>
    </citation>
    <scope>NUCLEOTIDE SEQUENCE [LARGE SCALE GENOMIC DNA]</scope>
    <source>
        <strain evidence="2">DNF00896</strain>
    </source>
</reference>
<dbReference type="Proteomes" id="UP000070394">
    <property type="component" value="Unassembled WGS sequence"/>
</dbReference>
<dbReference type="PANTHER" id="PTHR10000">
    <property type="entry name" value="PHOSPHOSERINE PHOSPHATASE"/>
    <property type="match status" value="1"/>
</dbReference>
<dbReference type="STRING" id="467210.HMPREF1866_00659"/>
<evidence type="ECO:0000313" key="1">
    <source>
        <dbReference type="EMBL" id="KXB60233.1"/>
    </source>
</evidence>
<dbReference type="InterPro" id="IPR000150">
    <property type="entry name" value="Cof"/>
</dbReference>
<dbReference type="CDD" id="cd07516">
    <property type="entry name" value="HAD_Pase"/>
    <property type="match status" value="1"/>
</dbReference>
<dbReference type="GO" id="GO:0005829">
    <property type="term" value="C:cytosol"/>
    <property type="evidence" value="ECO:0007669"/>
    <property type="project" value="TreeGrafter"/>
</dbReference>
<dbReference type="GO" id="GO:0000287">
    <property type="term" value="F:magnesium ion binding"/>
    <property type="evidence" value="ECO:0007669"/>
    <property type="project" value="TreeGrafter"/>
</dbReference>
<dbReference type="EMBL" id="LSDA01000017">
    <property type="protein sequence ID" value="KXB60233.1"/>
    <property type="molecule type" value="Genomic_DNA"/>
</dbReference>
<dbReference type="SUPFAM" id="SSF56784">
    <property type="entry name" value="HAD-like"/>
    <property type="match status" value="1"/>
</dbReference>
<dbReference type="PANTHER" id="PTHR10000:SF8">
    <property type="entry name" value="HAD SUPERFAMILY HYDROLASE-LIKE, TYPE 3"/>
    <property type="match status" value="1"/>
</dbReference>
<keyword evidence="1" id="KW-0378">Hydrolase</keyword>